<dbReference type="GO" id="GO:0006313">
    <property type="term" value="P:DNA transposition"/>
    <property type="evidence" value="ECO:0007669"/>
    <property type="project" value="InterPro"/>
</dbReference>
<dbReference type="Ensembl" id="ENSOMYT00000126816.1">
    <property type="protein sequence ID" value="ENSOMYP00000108435.1"/>
    <property type="gene ID" value="ENSOMYG00000077475.1"/>
</dbReference>
<reference evidence="2" key="2">
    <citation type="submission" date="2025-08" db="UniProtKB">
        <authorList>
            <consortium name="Ensembl"/>
        </authorList>
    </citation>
    <scope>IDENTIFICATION</scope>
</reference>
<evidence type="ECO:0000313" key="3">
    <source>
        <dbReference type="Proteomes" id="UP000694395"/>
    </source>
</evidence>
<dbReference type="GO" id="GO:0003677">
    <property type="term" value="F:DNA binding"/>
    <property type="evidence" value="ECO:0007669"/>
    <property type="project" value="InterPro"/>
</dbReference>
<name>A0A8K9UF72_ONCMY</name>
<accession>A0A8K9UF72</accession>
<dbReference type="GO" id="GO:0015074">
    <property type="term" value="P:DNA integration"/>
    <property type="evidence" value="ECO:0007669"/>
    <property type="project" value="InterPro"/>
</dbReference>
<feature type="domain" description="Transposase Tc1-like" evidence="1">
    <location>
        <begin position="3"/>
        <end position="65"/>
    </location>
</feature>
<dbReference type="InterPro" id="IPR002492">
    <property type="entry name" value="Transposase_Tc1-like"/>
</dbReference>
<keyword evidence="3" id="KW-1185">Reference proteome</keyword>
<evidence type="ECO:0000259" key="1">
    <source>
        <dbReference type="Pfam" id="PF01498"/>
    </source>
</evidence>
<reference evidence="2" key="1">
    <citation type="submission" date="2020-07" db="EMBL/GenBank/DDBJ databases">
        <title>A long reads based de novo assembly of the rainbow trout Arlee double haploid line genome.</title>
        <authorList>
            <person name="Gao G."/>
            <person name="Palti Y."/>
        </authorList>
    </citation>
    <scope>NUCLEOTIDE SEQUENCE [LARGE SCALE GENOMIC DNA]</scope>
</reference>
<organism evidence="2 3">
    <name type="scientific">Oncorhynchus mykiss</name>
    <name type="common">Rainbow trout</name>
    <name type="synonym">Salmo gairdneri</name>
    <dbReference type="NCBI Taxonomy" id="8022"/>
    <lineage>
        <taxon>Eukaryota</taxon>
        <taxon>Metazoa</taxon>
        <taxon>Chordata</taxon>
        <taxon>Craniata</taxon>
        <taxon>Vertebrata</taxon>
        <taxon>Euteleostomi</taxon>
        <taxon>Actinopterygii</taxon>
        <taxon>Neopterygii</taxon>
        <taxon>Teleostei</taxon>
        <taxon>Protacanthopterygii</taxon>
        <taxon>Salmoniformes</taxon>
        <taxon>Salmonidae</taxon>
        <taxon>Salmoninae</taxon>
        <taxon>Oncorhynchus</taxon>
    </lineage>
</organism>
<dbReference type="Gene3D" id="3.30.420.10">
    <property type="entry name" value="Ribonuclease H-like superfamily/Ribonuclease H"/>
    <property type="match status" value="1"/>
</dbReference>
<dbReference type="GeneTree" id="ENSGT01140000282498"/>
<sequence length="155" mass="18238">MLNEVKTNPSVSAKASKKSLEHVNISVDESTIRKTLHKNGVHGRTTQKKPLLSKTNLMFAKEHLDVPQRYFQSILWTDETSVELFGRNTQHYVWRKKGTAHQHQNLIPTVWWREHHGLGLLCCRKNEVYQNIFQENVRLSVRQLKLNRRWVQNSS</sequence>
<dbReference type="InterPro" id="IPR036397">
    <property type="entry name" value="RNaseH_sf"/>
</dbReference>
<reference evidence="2" key="3">
    <citation type="submission" date="2025-09" db="UniProtKB">
        <authorList>
            <consortium name="Ensembl"/>
        </authorList>
    </citation>
    <scope>IDENTIFICATION</scope>
</reference>
<dbReference type="Pfam" id="PF01498">
    <property type="entry name" value="HTH_Tnp_Tc3_2"/>
    <property type="match status" value="1"/>
</dbReference>
<evidence type="ECO:0000313" key="2">
    <source>
        <dbReference type="Ensembl" id="ENSOMYP00000108435.1"/>
    </source>
</evidence>
<dbReference type="Proteomes" id="UP000694395">
    <property type="component" value="Chromosome 19"/>
</dbReference>
<dbReference type="AlphaFoldDB" id="A0A8K9UF72"/>
<protein>
    <recommendedName>
        <fullName evidence="1">Transposase Tc1-like domain-containing protein</fullName>
    </recommendedName>
</protein>
<proteinExistence type="predicted"/>